<dbReference type="PROSITE" id="PS50042">
    <property type="entry name" value="CNMP_BINDING_3"/>
    <property type="match status" value="1"/>
</dbReference>
<dbReference type="GO" id="GO:0006531">
    <property type="term" value="P:aspartate metabolic process"/>
    <property type="evidence" value="ECO:0007669"/>
    <property type="project" value="InterPro"/>
</dbReference>
<proteinExistence type="inferred from homology"/>
<dbReference type="Pfam" id="PF00027">
    <property type="entry name" value="cNMP_binding"/>
    <property type="match status" value="1"/>
</dbReference>
<reference evidence="7 8" key="1">
    <citation type="submission" date="2018-12" db="EMBL/GenBank/DDBJ databases">
        <title>Rubrispira sanarue gen. nov., sp., nov., a member of the order Silvanigrellales, isolated from a brackish lake in Hamamatsu Japan.</title>
        <authorList>
            <person name="Maejima Y."/>
            <person name="Iino T."/>
            <person name="Muraguchi Y."/>
            <person name="Fukuda K."/>
            <person name="Nojiri H."/>
            <person name="Ohkuma M."/>
            <person name="Moriuchi R."/>
            <person name="Dohra H."/>
            <person name="Kimbara K."/>
            <person name="Shintani M."/>
        </authorList>
    </citation>
    <scope>NUCLEOTIDE SEQUENCE [LARGE SCALE GENOMIC DNA]</scope>
    <source>
        <strain evidence="7 8">RF1110005</strain>
    </source>
</reference>
<dbReference type="Gene3D" id="2.60.120.10">
    <property type="entry name" value="Jelly Rolls"/>
    <property type="match status" value="1"/>
</dbReference>
<gene>
    <name evidence="7" type="ORF">JCM31447_18190</name>
</gene>
<dbReference type="Gene3D" id="1.20.200.10">
    <property type="entry name" value="Fumarase/aspartase (Central domain)"/>
    <property type="match status" value="1"/>
</dbReference>
<dbReference type="RefSeq" id="WP_130609088.1">
    <property type="nucleotide sequence ID" value="NZ_AP019368.1"/>
</dbReference>
<name>A0A4P2VJM2_FLUSA</name>
<dbReference type="AlphaFoldDB" id="A0A4P2VJM2"/>
<evidence type="ECO:0000256" key="3">
    <source>
        <dbReference type="ARBA" id="ARBA00016146"/>
    </source>
</evidence>
<dbReference type="FunFam" id="1.10.40.30:FF:000002">
    <property type="entry name" value="Fumarate hydratase class II"/>
    <property type="match status" value="1"/>
</dbReference>
<dbReference type="PRINTS" id="PR00149">
    <property type="entry name" value="FUMRATELYASE"/>
</dbReference>
<dbReference type="PRINTS" id="PR00145">
    <property type="entry name" value="ARGSUCLYASE"/>
</dbReference>
<dbReference type="InterPro" id="IPR008948">
    <property type="entry name" value="L-Aspartase-like"/>
</dbReference>
<evidence type="ECO:0000256" key="4">
    <source>
        <dbReference type="ARBA" id="ARBA00023239"/>
    </source>
</evidence>
<dbReference type="SMART" id="SM00100">
    <property type="entry name" value="cNMP"/>
    <property type="match status" value="1"/>
</dbReference>
<dbReference type="InterPro" id="IPR004708">
    <property type="entry name" value="ApsA"/>
</dbReference>
<feature type="domain" description="Cyclic nucleotide-binding" evidence="6">
    <location>
        <begin position="11"/>
        <end position="114"/>
    </location>
</feature>
<dbReference type="EC" id="4.3.1.1" evidence="2 5"/>
<accession>A0A4P2VJM2</accession>
<protein>
    <recommendedName>
        <fullName evidence="3 5">Aspartate ammonia-lyase</fullName>
        <ecNumber evidence="2 5">4.3.1.1</ecNumber>
    </recommendedName>
</protein>
<evidence type="ECO:0000259" key="6">
    <source>
        <dbReference type="PROSITE" id="PS50042"/>
    </source>
</evidence>
<evidence type="ECO:0000256" key="5">
    <source>
        <dbReference type="NCBIfam" id="TIGR00839"/>
    </source>
</evidence>
<evidence type="ECO:0000313" key="7">
    <source>
        <dbReference type="EMBL" id="BBH53376.1"/>
    </source>
</evidence>
<dbReference type="GO" id="GO:0008797">
    <property type="term" value="F:aspartate ammonia-lyase activity"/>
    <property type="evidence" value="ECO:0007669"/>
    <property type="project" value="UniProtKB-UniRule"/>
</dbReference>
<sequence>MDLSHVSHFPLFSNLSENEVKILNNYLEKENYKKNELLYSPGLVRDKLRLIISGRVEVSAPSSDFEEPTTIYGPNQFLGEVSLLQEGTLHKAKAVALLSTKAITLSRQNFLKLMKDHQEISCKIQMSIGSFVFNRISSAVTHSTVHYAGYSSGKKRLEHDLLGDRELPDDAYYGVQTLRALENFNITGVKLKSFPIFIKGLAQVKKAAALANADLGVLNKDISNYIVMACDEIIAGHWHDQFLVDMIQGGAGTSTNMNANEVIANRALELWGKAKGDYSSIHPNNHVNLGQSTNDAYPTAIRLATLQSIPSLLEALLELCGLLSNKGNEFSDVIKMGRTQLQDAVPMTLGQEFEAFSVTLGEDIARIRDGAKLFLELSIGGTAIGTGINSHPKYAAKAIEKLREITELDLVASPNLIEATPDTGAFVLFSGILKRLAIKLSKICNDLRLLSSGPRCGFGDINLPPMQPGSSIMPGKVNPVIPEVVNQIAFQVIGNDLTVTMASEGGQLQLNAFEPVMVFNIFQSVTMLTRGMRTLGRLCVEGITANKEACRRAVEHSIGLVTALNPLIGYENSTMIAKEALATGDSVFNLVLKHKLLTRQQLEDALKPENMLSARL</sequence>
<comment type="similarity">
    <text evidence="1">Belongs to the class-II fumarase/aspartase family. Aspartase subfamily.</text>
</comment>
<dbReference type="SUPFAM" id="SSF51206">
    <property type="entry name" value="cAMP-binding domain-like"/>
    <property type="match status" value="1"/>
</dbReference>
<dbReference type="PANTHER" id="PTHR42696">
    <property type="entry name" value="ASPARTATE AMMONIA-LYASE"/>
    <property type="match status" value="1"/>
</dbReference>
<organism evidence="7 8">
    <name type="scientific">Fluviispira sanaruensis</name>
    <dbReference type="NCBI Taxonomy" id="2493639"/>
    <lineage>
        <taxon>Bacteria</taxon>
        <taxon>Pseudomonadati</taxon>
        <taxon>Bdellovibrionota</taxon>
        <taxon>Oligoflexia</taxon>
        <taxon>Silvanigrellales</taxon>
        <taxon>Silvanigrellaceae</taxon>
        <taxon>Fluviispira</taxon>
    </lineage>
</organism>
<dbReference type="InterPro" id="IPR018490">
    <property type="entry name" value="cNMP-bd_dom_sf"/>
</dbReference>
<evidence type="ECO:0000256" key="1">
    <source>
        <dbReference type="ARBA" id="ARBA00005596"/>
    </source>
</evidence>
<dbReference type="FunFam" id="1.10.275.10:FF:000001">
    <property type="entry name" value="Fumarate hydratase, mitochondrial"/>
    <property type="match status" value="1"/>
</dbReference>
<keyword evidence="8" id="KW-1185">Reference proteome</keyword>
<evidence type="ECO:0000256" key="2">
    <source>
        <dbReference type="ARBA" id="ARBA00012992"/>
    </source>
</evidence>
<dbReference type="Gene3D" id="1.10.40.30">
    <property type="entry name" value="Fumarase/aspartase (C-terminal domain)"/>
    <property type="match status" value="1"/>
</dbReference>
<dbReference type="InterPro" id="IPR018951">
    <property type="entry name" value="Fumarase_C_C"/>
</dbReference>
<dbReference type="InterPro" id="IPR000595">
    <property type="entry name" value="cNMP-bd_dom"/>
</dbReference>
<dbReference type="Pfam" id="PF10415">
    <property type="entry name" value="FumaraseC_C"/>
    <property type="match status" value="1"/>
</dbReference>
<dbReference type="CDD" id="cd00038">
    <property type="entry name" value="CAP_ED"/>
    <property type="match status" value="1"/>
</dbReference>
<dbReference type="PANTHER" id="PTHR42696:SF2">
    <property type="entry name" value="ASPARTATE AMMONIA-LYASE"/>
    <property type="match status" value="1"/>
</dbReference>
<dbReference type="InterPro" id="IPR051546">
    <property type="entry name" value="Aspartate_Ammonia-Lyase"/>
</dbReference>
<keyword evidence="4 7" id="KW-0456">Lyase</keyword>
<dbReference type="OrthoDB" id="5288099at2"/>
<dbReference type="FunFam" id="1.20.200.10:FF:000001">
    <property type="entry name" value="Fumarate hydratase, mitochondrial"/>
    <property type="match status" value="1"/>
</dbReference>
<dbReference type="PROSITE" id="PS00163">
    <property type="entry name" value="FUMARATE_LYASES"/>
    <property type="match status" value="1"/>
</dbReference>
<dbReference type="InterPro" id="IPR020557">
    <property type="entry name" value="Fumarate_lyase_CS"/>
</dbReference>
<dbReference type="NCBIfam" id="TIGR00839">
    <property type="entry name" value="aspA"/>
    <property type="match status" value="1"/>
</dbReference>
<dbReference type="GO" id="GO:0006099">
    <property type="term" value="P:tricarboxylic acid cycle"/>
    <property type="evidence" value="ECO:0007669"/>
    <property type="project" value="InterPro"/>
</dbReference>
<dbReference type="CDD" id="cd01357">
    <property type="entry name" value="Aspartase"/>
    <property type="match status" value="1"/>
</dbReference>
<dbReference type="NCBIfam" id="NF008909">
    <property type="entry name" value="PRK12273.1"/>
    <property type="match status" value="1"/>
</dbReference>
<dbReference type="Proteomes" id="UP000291236">
    <property type="component" value="Chromosome"/>
</dbReference>
<dbReference type="GO" id="GO:0005829">
    <property type="term" value="C:cytosol"/>
    <property type="evidence" value="ECO:0007669"/>
    <property type="project" value="TreeGrafter"/>
</dbReference>
<dbReference type="InterPro" id="IPR024083">
    <property type="entry name" value="Fumarase/histidase_N"/>
</dbReference>
<dbReference type="InterPro" id="IPR022761">
    <property type="entry name" value="Fumarate_lyase_N"/>
</dbReference>
<evidence type="ECO:0000313" key="8">
    <source>
        <dbReference type="Proteomes" id="UP000291236"/>
    </source>
</evidence>
<dbReference type="Pfam" id="PF00206">
    <property type="entry name" value="Lyase_1"/>
    <property type="match status" value="1"/>
</dbReference>
<dbReference type="EMBL" id="AP019368">
    <property type="protein sequence ID" value="BBH53376.1"/>
    <property type="molecule type" value="Genomic_DNA"/>
</dbReference>
<dbReference type="Gene3D" id="1.10.275.10">
    <property type="entry name" value="Fumarase/aspartase (N-terminal domain)"/>
    <property type="match status" value="1"/>
</dbReference>
<dbReference type="SUPFAM" id="SSF48557">
    <property type="entry name" value="L-aspartase-like"/>
    <property type="match status" value="1"/>
</dbReference>
<dbReference type="InterPro" id="IPR014710">
    <property type="entry name" value="RmlC-like_jellyroll"/>
</dbReference>
<dbReference type="KEGG" id="sbf:JCM31447_18190"/>
<dbReference type="InterPro" id="IPR000362">
    <property type="entry name" value="Fumarate_lyase_fam"/>
</dbReference>